<protein>
    <submittedName>
        <fullName evidence="11">Multidrug resistance-associated protein</fullName>
    </submittedName>
</protein>
<feature type="transmembrane region" description="Helical" evidence="8">
    <location>
        <begin position="307"/>
        <end position="328"/>
    </location>
</feature>
<keyword evidence="5" id="KW-0067">ATP-binding</keyword>
<evidence type="ECO:0000313" key="11">
    <source>
        <dbReference type="EMBL" id="PYH42243.1"/>
    </source>
</evidence>
<feature type="transmembrane region" description="Helical" evidence="8">
    <location>
        <begin position="1094"/>
        <end position="1113"/>
    </location>
</feature>
<feature type="domain" description="ABC transporter" evidence="9">
    <location>
        <begin position="588"/>
        <end position="818"/>
    </location>
</feature>
<dbReference type="InterPro" id="IPR003439">
    <property type="entry name" value="ABC_transporter-like_ATP-bd"/>
</dbReference>
<evidence type="ECO:0000256" key="5">
    <source>
        <dbReference type="ARBA" id="ARBA00022840"/>
    </source>
</evidence>
<feature type="transmembrane region" description="Helical" evidence="8">
    <location>
        <begin position="126"/>
        <end position="146"/>
    </location>
</feature>
<evidence type="ECO:0000313" key="12">
    <source>
        <dbReference type="Proteomes" id="UP000248349"/>
    </source>
</evidence>
<reference evidence="11 12" key="1">
    <citation type="submission" date="2016-12" db="EMBL/GenBank/DDBJ databases">
        <title>The genomes of Aspergillus section Nigri reveals drivers in fungal speciation.</title>
        <authorList>
            <consortium name="DOE Joint Genome Institute"/>
            <person name="Vesth T.C."/>
            <person name="Nybo J."/>
            <person name="Theobald S."/>
            <person name="Brandl J."/>
            <person name="Frisvad J.C."/>
            <person name="Nielsen K.F."/>
            <person name="Lyhne E.K."/>
            <person name="Kogle M.E."/>
            <person name="Kuo A."/>
            <person name="Riley R."/>
            <person name="Clum A."/>
            <person name="Nolan M."/>
            <person name="Lipzen A."/>
            <person name="Salamov A."/>
            <person name="Henrissat B."/>
            <person name="Wiebenga A."/>
            <person name="De Vries R.P."/>
            <person name="Grigoriev I.V."/>
            <person name="Mortensen U.H."/>
            <person name="Andersen M.R."/>
            <person name="Baker S.E."/>
        </authorList>
    </citation>
    <scope>NUCLEOTIDE SEQUENCE [LARGE SCALE GENOMIC DNA]</scope>
    <source>
        <strain evidence="11 12">JOP 1030-1</strain>
    </source>
</reference>
<dbReference type="Gene3D" id="1.20.1560.10">
    <property type="entry name" value="ABC transporter type 1, transmembrane domain"/>
    <property type="match status" value="2"/>
</dbReference>
<dbReference type="InterPro" id="IPR027417">
    <property type="entry name" value="P-loop_NTPase"/>
</dbReference>
<evidence type="ECO:0000256" key="3">
    <source>
        <dbReference type="ARBA" id="ARBA00022692"/>
    </source>
</evidence>
<dbReference type="GO" id="GO:0016020">
    <property type="term" value="C:membrane"/>
    <property type="evidence" value="ECO:0007669"/>
    <property type="project" value="UniProtKB-SubCell"/>
</dbReference>
<keyword evidence="12" id="KW-1185">Reference proteome</keyword>
<feature type="domain" description="ABC transmembrane type-1" evidence="10">
    <location>
        <begin position="274"/>
        <end position="552"/>
    </location>
</feature>
<evidence type="ECO:0000256" key="4">
    <source>
        <dbReference type="ARBA" id="ARBA00022741"/>
    </source>
</evidence>
<dbReference type="STRING" id="1450539.A0A318ZC30"/>
<dbReference type="InterPro" id="IPR003593">
    <property type="entry name" value="AAA+_ATPase"/>
</dbReference>
<feature type="transmembrane region" description="Helical" evidence="8">
    <location>
        <begin position="1001"/>
        <end position="1025"/>
    </location>
</feature>
<evidence type="ECO:0000256" key="6">
    <source>
        <dbReference type="ARBA" id="ARBA00022989"/>
    </source>
</evidence>
<dbReference type="Pfam" id="PF00664">
    <property type="entry name" value="ABC_membrane"/>
    <property type="match status" value="1"/>
</dbReference>
<dbReference type="OrthoDB" id="6500128at2759"/>
<keyword evidence="7 8" id="KW-0472">Membrane</keyword>
<dbReference type="FunFam" id="1.20.1560.10:FF:000066">
    <property type="entry name" value="ABC multidrug transporter (Eurofung)"/>
    <property type="match status" value="1"/>
</dbReference>
<dbReference type="Pfam" id="PF24357">
    <property type="entry name" value="TMD0_ABC"/>
    <property type="match status" value="1"/>
</dbReference>
<dbReference type="PROSITE" id="PS50929">
    <property type="entry name" value="ABC_TM1F"/>
    <property type="match status" value="2"/>
</dbReference>
<feature type="transmembrane region" description="Helical" evidence="8">
    <location>
        <begin position="266"/>
        <end position="287"/>
    </location>
</feature>
<evidence type="ECO:0000259" key="10">
    <source>
        <dbReference type="PROSITE" id="PS50929"/>
    </source>
</evidence>
<keyword evidence="4" id="KW-0547">Nucleotide-binding</keyword>
<dbReference type="InterPro" id="IPR050173">
    <property type="entry name" value="ABC_transporter_C-like"/>
</dbReference>
<name>A0A318ZC30_9EURO</name>
<feature type="domain" description="ABC transporter" evidence="9">
    <location>
        <begin position="1191"/>
        <end position="1436"/>
    </location>
</feature>
<dbReference type="Proteomes" id="UP000248349">
    <property type="component" value="Unassembled WGS sequence"/>
</dbReference>
<evidence type="ECO:0000256" key="2">
    <source>
        <dbReference type="ARBA" id="ARBA00022448"/>
    </source>
</evidence>
<feature type="transmembrane region" description="Helical" evidence="8">
    <location>
        <begin position="95"/>
        <end position="114"/>
    </location>
</feature>
<dbReference type="SUPFAM" id="SSF52540">
    <property type="entry name" value="P-loop containing nucleoside triphosphate hydrolases"/>
    <property type="match status" value="2"/>
</dbReference>
<feature type="transmembrane region" description="Helical" evidence="8">
    <location>
        <begin position="152"/>
        <end position="171"/>
    </location>
</feature>
<dbReference type="InterPro" id="IPR011527">
    <property type="entry name" value="ABC1_TM_dom"/>
</dbReference>
<gene>
    <name evidence="11" type="ORF">BP01DRAFT_405205</name>
</gene>
<keyword evidence="3 8" id="KW-0812">Transmembrane</keyword>
<dbReference type="FunFam" id="1.20.1560.10:FF:000055">
    <property type="entry name" value="ABC multidrug transporter (Eurofung)"/>
    <property type="match status" value="1"/>
</dbReference>
<dbReference type="Gene3D" id="3.40.50.300">
    <property type="entry name" value="P-loop containing nucleotide triphosphate hydrolases"/>
    <property type="match status" value="2"/>
</dbReference>
<dbReference type="SUPFAM" id="SSF90123">
    <property type="entry name" value="ABC transporter transmembrane region"/>
    <property type="match status" value="2"/>
</dbReference>
<feature type="domain" description="ABC transmembrane type-1" evidence="10">
    <location>
        <begin position="869"/>
        <end position="1152"/>
    </location>
</feature>
<feature type="transmembrane region" description="Helical" evidence="8">
    <location>
        <begin position="913"/>
        <end position="946"/>
    </location>
</feature>
<feature type="transmembrane region" description="Helical" evidence="8">
    <location>
        <begin position="30"/>
        <end position="52"/>
    </location>
</feature>
<keyword evidence="2" id="KW-0813">Transport</keyword>
<dbReference type="GO" id="GO:0016887">
    <property type="term" value="F:ATP hydrolysis activity"/>
    <property type="evidence" value="ECO:0007669"/>
    <property type="project" value="InterPro"/>
</dbReference>
<dbReference type="InterPro" id="IPR056227">
    <property type="entry name" value="TMD0_ABC"/>
</dbReference>
<dbReference type="Pfam" id="PF00005">
    <property type="entry name" value="ABC_tran"/>
    <property type="match status" value="2"/>
</dbReference>
<feature type="transmembrane region" description="Helical" evidence="8">
    <location>
        <begin position="64"/>
        <end position="83"/>
    </location>
</feature>
<dbReference type="GeneID" id="37079958"/>
<dbReference type="GO" id="GO:0005524">
    <property type="term" value="F:ATP binding"/>
    <property type="evidence" value="ECO:0007669"/>
    <property type="project" value="UniProtKB-KW"/>
</dbReference>
<evidence type="ECO:0000259" key="9">
    <source>
        <dbReference type="PROSITE" id="PS50893"/>
    </source>
</evidence>
<dbReference type="SMART" id="SM00382">
    <property type="entry name" value="AAA"/>
    <property type="match status" value="2"/>
</dbReference>
<dbReference type="PANTHER" id="PTHR24223:SF404">
    <property type="entry name" value="ABC MULTIDRUG TRANSPORTER (EUROFUNG)-RELATED"/>
    <property type="match status" value="1"/>
</dbReference>
<dbReference type="InterPro" id="IPR044726">
    <property type="entry name" value="ABCC_6TM_D2"/>
</dbReference>
<dbReference type="PROSITE" id="PS50893">
    <property type="entry name" value="ABC_TRANSPORTER_2"/>
    <property type="match status" value="2"/>
</dbReference>
<dbReference type="PANTHER" id="PTHR24223">
    <property type="entry name" value="ATP-BINDING CASSETTE SUB-FAMILY C"/>
    <property type="match status" value="1"/>
</dbReference>
<dbReference type="EMBL" id="KZ821253">
    <property type="protein sequence ID" value="PYH42243.1"/>
    <property type="molecule type" value="Genomic_DNA"/>
</dbReference>
<accession>A0A318ZC30</accession>
<dbReference type="RefSeq" id="XP_025428225.1">
    <property type="nucleotide sequence ID" value="XM_025578729.1"/>
</dbReference>
<feature type="transmembrane region" description="Helical" evidence="8">
    <location>
        <begin position="868"/>
        <end position="892"/>
    </location>
</feature>
<dbReference type="InterPro" id="IPR036640">
    <property type="entry name" value="ABC1_TM_sf"/>
</dbReference>
<keyword evidence="6 8" id="KW-1133">Transmembrane helix</keyword>
<evidence type="ECO:0000256" key="8">
    <source>
        <dbReference type="SAM" id="Phobius"/>
    </source>
</evidence>
<organism evidence="11 12">
    <name type="scientific">Aspergillus saccharolyticus JOP 1030-1</name>
    <dbReference type="NCBI Taxonomy" id="1450539"/>
    <lineage>
        <taxon>Eukaryota</taxon>
        <taxon>Fungi</taxon>
        <taxon>Dikarya</taxon>
        <taxon>Ascomycota</taxon>
        <taxon>Pezizomycotina</taxon>
        <taxon>Eurotiomycetes</taxon>
        <taxon>Eurotiomycetidae</taxon>
        <taxon>Eurotiales</taxon>
        <taxon>Aspergillaceae</taxon>
        <taxon>Aspergillus</taxon>
        <taxon>Aspergillus subgen. Circumdati</taxon>
    </lineage>
</organism>
<evidence type="ECO:0000256" key="7">
    <source>
        <dbReference type="ARBA" id="ARBA00023136"/>
    </source>
</evidence>
<proteinExistence type="predicted"/>
<feature type="transmembrane region" description="Helical" evidence="8">
    <location>
        <begin position="403"/>
        <end position="424"/>
    </location>
</feature>
<dbReference type="GO" id="GO:0140359">
    <property type="term" value="F:ABC-type transporter activity"/>
    <property type="evidence" value="ECO:0007669"/>
    <property type="project" value="InterPro"/>
</dbReference>
<evidence type="ECO:0000256" key="1">
    <source>
        <dbReference type="ARBA" id="ARBA00004141"/>
    </source>
</evidence>
<dbReference type="InterPro" id="IPR017871">
    <property type="entry name" value="ABC_transporter-like_CS"/>
</dbReference>
<dbReference type="PROSITE" id="PS00211">
    <property type="entry name" value="ABC_TRANSPORTER_1"/>
    <property type="match status" value="1"/>
</dbReference>
<dbReference type="CDD" id="cd18580">
    <property type="entry name" value="ABC_6TM_ABCC_D2"/>
    <property type="match status" value="1"/>
</dbReference>
<comment type="subcellular location">
    <subcellularLocation>
        <location evidence="1">Membrane</location>
        <topology evidence="1">Multi-pass membrane protein</topology>
    </subcellularLocation>
</comment>
<sequence length="1442" mass="159636">MSCLSSDNSFGPQVCPQHRFFDFTLLFQDAFFATLPSAILILLILPQLLSIYKEKADYGPRSLIVAKCTNIALLLIAHVLFVVFRSRLQSLHTDISTASGILCIVSTTAVGLLSRYERRPDAPSDILVLYFSLSTLLAVPRLRSLWMIPGAILPAVLWAAVVVLTLIAAILESMRPQPSGQPKERERTPDEESSFWGRALFLWTLPLLRRGKLSLEQRHLFHLDAYLAAAGVGESLEKRWTQHLTCKARDELYLVRSVLQSYRQAFLVPVIPRLLVTAFRFCLPFLISTSISYFESSPNETFTPYGYALVGAFVLVFVGIAISTSVYGRHLSRFLVTMRGGLIYLIYKQTMLAEPSQVPDDRACITLIGTDVERIISEWQEIHELWASPLEIGIAIYLLQRQLGVLCIVPVIVCVVTFLLVLPISVRSEEAQKTWIEEASKRINATINFLHHTKAVKILGLGPETTRYVLGLRKVELASSRAFRKLIVAQIILSNVPLDFTPFITLTIFAVTTIIKGSEPLLAQRAFTSLSIISLLTSPMLHFLQAVPSLVETFGCFERIDSHCKRAHHDRDRSFHESHQRFLEGSSIVFDKATFSWSSSDTGFVLQEIDLALPATGYTAITGPTGSGKSCLLQSILGQTCLLSGGRSAPPQDIAYCPQEPWIFNDTVRMNIVVDHTSGVREDWYRYSIWASSLERDLCQLLAGDGTLTGSNGVHLSGGQKMKISLARAIYSQQPIIVIDDIFRALDSQSIHDIWTRCFAAGGYFSNPGIHVIVVTDHSDIQCRADRILMLEKGHITKVVVRPHTTPISTDETPSNQDCPLSAQELNLVDDSNNQVDKNALGDADNFHKSNSKGRLTIYQYYARAAGYSLFATFILGDAIGAFTTNFATVWLERWTGGNNTSSGKGIGQFLGVYGLLACVTILSLLASSWLLMVNIVQAVAFALHWDLLKSVSNAPLWRFQGMDTGDIVNRFSQDMELIDEELPVHLINFSAGATDCVVKLVIICVIGRYFAISIPLLLITLYLLQSFYLPASRQLRHLVIQAKAPIITHILEAMTGIASIKAYNWQQRWQTTFEALLDQSQQPIYMQFCIQQWLTLVLDLTVAVIAAVFVAVCVPLQGTIAPGLIGVALNLIITFSQSLNEVVKSWTQLETAVGAVSRVYDFSHEEAPGMEEDATNLDSLPGDWPSAGEIQFRDACVAYRPTDAPILSSLTLTIPAGSKVAICGRSGSGKTSLILSILSLVPVTQGSICIDGMDLSTAPGIAVRRRLTVIPQEPFFLPGSVRDAVDPWRACIEDTKIERALRRTGLWEKVYGSFSSACPPGGADDDRWIDQPFSVSEWSVGEKQLLAIARALAVESKVVILDEASNSLDRTTKELMQGIVETELAHSTVLSVMHHFEHIERFDQVIILKDGKICETGPPQELLQACSEFRKLYDAAENNRV</sequence>